<sequence length="134" mass="14537">MSRPDRLLTWLLRANAAVLLCAAVPVFFPADLMADAHARLGLGAFPHGRLTEYLARSLSACYALHGVVIWLLSTDVCRYRPLLVPVYISHVVFAVTLAGIDLSAGMPAWWAYTEAGTIVVVAGIILSTNWVTSQ</sequence>
<reference evidence="3" key="1">
    <citation type="submission" date="2017-06" db="EMBL/GenBank/DDBJ databases">
        <title>Genome analysis of Fimbriiglobus ruber SP5, the first member of the order Planctomycetales with confirmed chitinolytic capability.</title>
        <authorList>
            <person name="Ravin N.V."/>
            <person name="Rakitin A.L."/>
            <person name="Ivanova A.A."/>
            <person name="Beletsky A.V."/>
            <person name="Kulichevskaya I.S."/>
            <person name="Mardanov A.V."/>
            <person name="Dedysh S.N."/>
        </authorList>
    </citation>
    <scope>NUCLEOTIDE SEQUENCE [LARGE SCALE GENOMIC DNA]</scope>
    <source>
        <strain evidence="3">SP5</strain>
    </source>
</reference>
<feature type="transmembrane region" description="Helical" evidence="1">
    <location>
        <begin position="7"/>
        <end position="28"/>
    </location>
</feature>
<keyword evidence="1" id="KW-0472">Membrane</keyword>
<name>A0A225DUY3_9BACT</name>
<accession>A0A225DUY3</accession>
<keyword evidence="3" id="KW-1185">Reference proteome</keyword>
<keyword evidence="1" id="KW-1133">Transmembrane helix</keyword>
<dbReference type="RefSeq" id="WP_088252971.1">
    <property type="nucleotide sequence ID" value="NZ_NIDE01000002.1"/>
</dbReference>
<gene>
    <name evidence="2" type="ORF">FRUB_01543</name>
</gene>
<organism evidence="2 3">
    <name type="scientific">Fimbriiglobus ruber</name>
    <dbReference type="NCBI Taxonomy" id="1908690"/>
    <lineage>
        <taxon>Bacteria</taxon>
        <taxon>Pseudomonadati</taxon>
        <taxon>Planctomycetota</taxon>
        <taxon>Planctomycetia</taxon>
        <taxon>Gemmatales</taxon>
        <taxon>Gemmataceae</taxon>
        <taxon>Fimbriiglobus</taxon>
    </lineage>
</organism>
<dbReference type="EMBL" id="NIDE01000002">
    <property type="protein sequence ID" value="OWK45212.1"/>
    <property type="molecule type" value="Genomic_DNA"/>
</dbReference>
<comment type="caution">
    <text evidence="2">The sequence shown here is derived from an EMBL/GenBank/DDBJ whole genome shotgun (WGS) entry which is preliminary data.</text>
</comment>
<feature type="transmembrane region" description="Helical" evidence="1">
    <location>
        <begin position="84"/>
        <end position="103"/>
    </location>
</feature>
<evidence type="ECO:0000313" key="3">
    <source>
        <dbReference type="Proteomes" id="UP000214646"/>
    </source>
</evidence>
<dbReference type="OrthoDB" id="285245at2"/>
<feature type="transmembrane region" description="Helical" evidence="1">
    <location>
        <begin position="109"/>
        <end position="131"/>
    </location>
</feature>
<keyword evidence="1" id="KW-0812">Transmembrane</keyword>
<protein>
    <submittedName>
        <fullName evidence="2">Uncharacterized protein</fullName>
    </submittedName>
</protein>
<evidence type="ECO:0000313" key="2">
    <source>
        <dbReference type="EMBL" id="OWK45212.1"/>
    </source>
</evidence>
<evidence type="ECO:0000256" key="1">
    <source>
        <dbReference type="SAM" id="Phobius"/>
    </source>
</evidence>
<proteinExistence type="predicted"/>
<dbReference type="AlphaFoldDB" id="A0A225DUY3"/>
<feature type="transmembrane region" description="Helical" evidence="1">
    <location>
        <begin position="53"/>
        <end position="72"/>
    </location>
</feature>
<dbReference type="Proteomes" id="UP000214646">
    <property type="component" value="Unassembled WGS sequence"/>
</dbReference>